<dbReference type="GO" id="GO:0003735">
    <property type="term" value="F:structural constituent of ribosome"/>
    <property type="evidence" value="ECO:0007669"/>
    <property type="project" value="InterPro"/>
</dbReference>
<dbReference type="InterPro" id="IPR016939">
    <property type="entry name" value="Ribosomal_mS23_fun"/>
</dbReference>
<accession>A0A2T9YNA4</accession>
<proteinExistence type="inferred from homology"/>
<evidence type="ECO:0000256" key="3">
    <source>
        <dbReference type="ARBA" id="ARBA00022980"/>
    </source>
</evidence>
<name>A0A2T9YNA4_9FUNG</name>
<dbReference type="Proteomes" id="UP000245383">
    <property type="component" value="Unassembled WGS sequence"/>
</dbReference>
<reference evidence="8 9" key="1">
    <citation type="journal article" date="2018" name="MBio">
        <title>Comparative Genomics Reveals the Core Gene Toolbox for the Fungus-Insect Symbiosis.</title>
        <authorList>
            <person name="Wang Y."/>
            <person name="Stata M."/>
            <person name="Wang W."/>
            <person name="Stajich J.E."/>
            <person name="White M.M."/>
            <person name="Moncalvo J.M."/>
        </authorList>
    </citation>
    <scope>NUCLEOTIDE SEQUENCE [LARGE SCALE GENOMIC DNA]</scope>
    <source>
        <strain evidence="8 9">SWE-8-4</strain>
    </source>
</reference>
<comment type="subcellular location">
    <subcellularLocation>
        <location evidence="1">Mitochondrion</location>
    </subcellularLocation>
</comment>
<evidence type="ECO:0000256" key="7">
    <source>
        <dbReference type="ARBA" id="ARBA00035421"/>
    </source>
</evidence>
<evidence type="ECO:0000256" key="4">
    <source>
        <dbReference type="ARBA" id="ARBA00023128"/>
    </source>
</evidence>
<protein>
    <recommendedName>
        <fullName evidence="6">Small ribosomal subunit protein mS23</fullName>
    </recommendedName>
    <alternativeName>
        <fullName evidence="7">37S ribosomal protein S25, mitochondrial</fullName>
    </alternativeName>
</protein>
<dbReference type="EMBL" id="MBFR01000114">
    <property type="protein sequence ID" value="PVU93807.1"/>
    <property type="molecule type" value="Genomic_DNA"/>
</dbReference>
<comment type="similarity">
    <text evidence="2">Belongs to the mitochondrion-specific ribosomal protein mS23 family.</text>
</comment>
<gene>
    <name evidence="8" type="ORF">BB561_003022</name>
</gene>
<dbReference type="PANTHER" id="PTHR37799">
    <property type="entry name" value="37S RIBOSOMAL PROTEIN S25, MITOCHONDRIAL"/>
    <property type="match status" value="1"/>
</dbReference>
<comment type="caution">
    <text evidence="8">The sequence shown here is derived from an EMBL/GenBank/DDBJ whole genome shotgun (WGS) entry which is preliminary data.</text>
</comment>
<dbReference type="Pfam" id="PF13741">
    <property type="entry name" value="MRP-S25"/>
    <property type="match status" value="1"/>
</dbReference>
<organism evidence="8 9">
    <name type="scientific">Smittium simulii</name>
    <dbReference type="NCBI Taxonomy" id="133385"/>
    <lineage>
        <taxon>Eukaryota</taxon>
        <taxon>Fungi</taxon>
        <taxon>Fungi incertae sedis</taxon>
        <taxon>Zoopagomycota</taxon>
        <taxon>Kickxellomycotina</taxon>
        <taxon>Harpellomycetes</taxon>
        <taxon>Harpellales</taxon>
        <taxon>Legeriomycetaceae</taxon>
        <taxon>Smittium</taxon>
    </lineage>
</organism>
<dbReference type="GO" id="GO:0005763">
    <property type="term" value="C:mitochondrial small ribosomal subunit"/>
    <property type="evidence" value="ECO:0007669"/>
    <property type="project" value="InterPro"/>
</dbReference>
<dbReference type="PANTHER" id="PTHR37799:SF1">
    <property type="entry name" value="SMALL RIBOSOMAL SUBUNIT PROTEIN MS23"/>
    <property type="match status" value="1"/>
</dbReference>
<keyword evidence="9" id="KW-1185">Reference proteome</keyword>
<evidence type="ECO:0000313" key="9">
    <source>
        <dbReference type="Proteomes" id="UP000245383"/>
    </source>
</evidence>
<evidence type="ECO:0000256" key="6">
    <source>
        <dbReference type="ARBA" id="ARBA00035137"/>
    </source>
</evidence>
<evidence type="ECO:0000256" key="2">
    <source>
        <dbReference type="ARBA" id="ARBA00009864"/>
    </source>
</evidence>
<keyword evidence="5" id="KW-0687">Ribonucleoprotein</keyword>
<evidence type="ECO:0000256" key="5">
    <source>
        <dbReference type="ARBA" id="ARBA00023274"/>
    </source>
</evidence>
<dbReference type="OrthoDB" id="5542239at2759"/>
<sequence length="223" mass="26053">MGRSKNTARNVYHTFNRLLKGKLRETRPVWHIGMEFSPPNSSIFCNMPKNDTSGKIDFEKASEIPEKFKQINNFTVPPRSSNRKIKSKATISTPPKIEYPEDKLRRRFFEDHPAEAINPIILAENQCTDHTWDSINNSRTGINPESVIRYQWYLINQGLDEEAAYKKATDEYYRAKGRIELEKKISTIEALQYGAYPIEKIHSKLTLQFEEKQLRIKNHLLQP</sequence>
<dbReference type="AlphaFoldDB" id="A0A2T9YNA4"/>
<keyword evidence="3" id="KW-0689">Ribosomal protein</keyword>
<evidence type="ECO:0000313" key="8">
    <source>
        <dbReference type="EMBL" id="PVU93807.1"/>
    </source>
</evidence>
<evidence type="ECO:0000256" key="1">
    <source>
        <dbReference type="ARBA" id="ARBA00004173"/>
    </source>
</evidence>
<keyword evidence="4" id="KW-0496">Mitochondrion</keyword>
<dbReference type="STRING" id="133385.A0A2T9YNA4"/>